<evidence type="ECO:0000256" key="4">
    <source>
        <dbReference type="ARBA" id="ARBA00022737"/>
    </source>
</evidence>
<feature type="compositionally biased region" description="Basic residues" evidence="7">
    <location>
        <begin position="474"/>
        <end position="485"/>
    </location>
</feature>
<feature type="compositionally biased region" description="Basic residues" evidence="7">
    <location>
        <begin position="265"/>
        <end position="275"/>
    </location>
</feature>
<evidence type="ECO:0000313" key="9">
    <source>
        <dbReference type="Proteomes" id="UP001221142"/>
    </source>
</evidence>
<dbReference type="PANTHER" id="PTHR16288">
    <property type="entry name" value="WD40 REPEAT PROTEIN 4"/>
    <property type="match status" value="1"/>
</dbReference>
<dbReference type="InterPro" id="IPR028884">
    <property type="entry name" value="Trm82"/>
</dbReference>
<name>A0AAD7FHZ6_9AGAR</name>
<feature type="compositionally biased region" description="Basic and acidic residues" evidence="7">
    <location>
        <begin position="496"/>
        <end position="506"/>
    </location>
</feature>
<dbReference type="GO" id="GO:0005634">
    <property type="term" value="C:nucleus"/>
    <property type="evidence" value="ECO:0007669"/>
    <property type="project" value="UniProtKB-SubCell"/>
</dbReference>
<dbReference type="InterPro" id="IPR036322">
    <property type="entry name" value="WD40_repeat_dom_sf"/>
</dbReference>
<comment type="function">
    <text evidence="6">Required for the formation of N(7)-methylguanine at position 46 (m7G46) in tRNA. In the complex, it is required to stabilize and induce conformational changes of the catalytic subunit.</text>
</comment>
<evidence type="ECO:0000256" key="3">
    <source>
        <dbReference type="ARBA" id="ARBA00022694"/>
    </source>
</evidence>
<dbReference type="InterPro" id="IPR001680">
    <property type="entry name" value="WD40_rpt"/>
</dbReference>
<dbReference type="Gene3D" id="2.130.10.10">
    <property type="entry name" value="YVTN repeat-like/Quinoprotein amine dehydrogenase"/>
    <property type="match status" value="2"/>
</dbReference>
<dbReference type="GO" id="GO:0043527">
    <property type="term" value="C:tRNA methyltransferase complex"/>
    <property type="evidence" value="ECO:0007669"/>
    <property type="project" value="TreeGrafter"/>
</dbReference>
<dbReference type="SMART" id="SM00320">
    <property type="entry name" value="WD40"/>
    <property type="match status" value="3"/>
</dbReference>
<keyword evidence="9" id="KW-1185">Reference proteome</keyword>
<comment type="caution">
    <text evidence="8">The sequence shown here is derived from an EMBL/GenBank/DDBJ whole genome shotgun (WGS) entry which is preliminary data.</text>
</comment>
<evidence type="ECO:0000256" key="5">
    <source>
        <dbReference type="ARBA" id="ARBA00023242"/>
    </source>
</evidence>
<protein>
    <submittedName>
        <fullName evidence="8">WD40 repeat-like protein</fullName>
    </submittedName>
</protein>
<evidence type="ECO:0000256" key="6">
    <source>
        <dbReference type="HAMAP-Rule" id="MF_03056"/>
    </source>
</evidence>
<feature type="compositionally biased region" description="Basic and acidic residues" evidence="7">
    <location>
        <begin position="253"/>
        <end position="264"/>
    </location>
</feature>
<feature type="region of interest" description="Disordered" evidence="7">
    <location>
        <begin position="252"/>
        <end position="296"/>
    </location>
</feature>
<dbReference type="AlphaFoldDB" id="A0AAD7FHZ6"/>
<dbReference type="SUPFAM" id="SSF50978">
    <property type="entry name" value="WD40 repeat-like"/>
    <property type="match status" value="1"/>
</dbReference>
<keyword evidence="2 6" id="KW-0853">WD repeat</keyword>
<feature type="region of interest" description="Disordered" evidence="7">
    <location>
        <begin position="455"/>
        <end position="515"/>
    </location>
</feature>
<reference evidence="8" key="1">
    <citation type="submission" date="2023-03" db="EMBL/GenBank/DDBJ databases">
        <title>Massive genome expansion in bonnet fungi (Mycena s.s.) driven by repeated elements and novel gene families across ecological guilds.</title>
        <authorList>
            <consortium name="Lawrence Berkeley National Laboratory"/>
            <person name="Harder C.B."/>
            <person name="Miyauchi S."/>
            <person name="Viragh M."/>
            <person name="Kuo A."/>
            <person name="Thoen E."/>
            <person name="Andreopoulos B."/>
            <person name="Lu D."/>
            <person name="Skrede I."/>
            <person name="Drula E."/>
            <person name="Henrissat B."/>
            <person name="Morin E."/>
            <person name="Kohler A."/>
            <person name="Barry K."/>
            <person name="LaButti K."/>
            <person name="Morin E."/>
            <person name="Salamov A."/>
            <person name="Lipzen A."/>
            <person name="Mereny Z."/>
            <person name="Hegedus B."/>
            <person name="Baldrian P."/>
            <person name="Stursova M."/>
            <person name="Weitz H."/>
            <person name="Taylor A."/>
            <person name="Grigoriev I.V."/>
            <person name="Nagy L.G."/>
            <person name="Martin F."/>
            <person name="Kauserud H."/>
        </authorList>
    </citation>
    <scope>NUCLEOTIDE SEQUENCE</scope>
    <source>
        <strain evidence="8">9284</strain>
    </source>
</reference>
<proteinExistence type="inferred from homology"/>
<gene>
    <name evidence="8" type="ORF">FB45DRAFT_921662</name>
</gene>
<dbReference type="Pfam" id="PF00400">
    <property type="entry name" value="WD40"/>
    <property type="match status" value="2"/>
</dbReference>
<dbReference type="HAMAP" id="MF_03056">
    <property type="entry name" value="TRM82"/>
    <property type="match status" value="1"/>
</dbReference>
<dbReference type="GO" id="GO:0005829">
    <property type="term" value="C:cytosol"/>
    <property type="evidence" value="ECO:0007669"/>
    <property type="project" value="TreeGrafter"/>
</dbReference>
<dbReference type="InterPro" id="IPR015943">
    <property type="entry name" value="WD40/YVTN_repeat-like_dom_sf"/>
</dbReference>
<dbReference type="GO" id="GO:0106004">
    <property type="term" value="P:tRNA (guanine-N7)-methylation"/>
    <property type="evidence" value="ECO:0007669"/>
    <property type="project" value="UniProtKB-UniRule"/>
</dbReference>
<keyword evidence="4 6" id="KW-0677">Repeat</keyword>
<sequence length="515" mass="56268">MSFPHTKLLFPSSSSTLVLSGPHIQLVDSRTGALLATTTDRDGAAKDALIKSGPIRLAAVNKTGTYLVTSGDDKLLKLWQVEGLSLLNERELPKKPTGLAFTQDGQTILASDKFGDIFSYELHPAPQTVEQKKALASHDNPSGGKLILGHASFLTTFSLSFDEKYIITADRDEHIRVSWYPQGYSIETYCLGHEKFVSTIHVPAFSPTELVSGGGDPMLKVWDWMSGKLKRNVHISDVVEPFIKVKPAGKVPRRFEDDGEEGKQKLSKKAKARAKKQAEREVSTPAAPEENTEELEHVVEEPEAILALLRIESLKVDDARYLVFSAVGATALFLCPFPDSDDAASAIQTFDFGKPVLEFTLSADGLIWVCLDGQWTDSGSLEDTPTMVRVLRVSSGAFVEVSDESTVSLLSTLNSKCILPATRAELKTLDIYLPLLALPKNNETEHDPMDRDPMLQEAEEEGGGGLSRKELGRLKSKKAVAKAQKRGPGGEDEEEGRSTKKSRSEDGTDVVMDEA</sequence>
<accession>A0AAD7FHZ6</accession>
<dbReference type="EMBL" id="JARKIF010000012">
    <property type="protein sequence ID" value="KAJ7625526.1"/>
    <property type="molecule type" value="Genomic_DNA"/>
</dbReference>
<comment type="subcellular location">
    <subcellularLocation>
        <location evidence="1 6">Nucleus</location>
    </subcellularLocation>
</comment>
<organism evidence="8 9">
    <name type="scientific">Roridomyces roridus</name>
    <dbReference type="NCBI Taxonomy" id="1738132"/>
    <lineage>
        <taxon>Eukaryota</taxon>
        <taxon>Fungi</taxon>
        <taxon>Dikarya</taxon>
        <taxon>Basidiomycota</taxon>
        <taxon>Agaricomycotina</taxon>
        <taxon>Agaricomycetes</taxon>
        <taxon>Agaricomycetidae</taxon>
        <taxon>Agaricales</taxon>
        <taxon>Marasmiineae</taxon>
        <taxon>Mycenaceae</taxon>
        <taxon>Roridomyces</taxon>
    </lineage>
</organism>
<dbReference type="PANTHER" id="PTHR16288:SF0">
    <property type="entry name" value="TRNA (GUANINE-N(7)-)-METHYLTRANSFERASE NON-CATALYTIC SUBUNIT WDR4"/>
    <property type="match status" value="1"/>
</dbReference>
<dbReference type="Proteomes" id="UP001221142">
    <property type="component" value="Unassembled WGS sequence"/>
</dbReference>
<evidence type="ECO:0000313" key="8">
    <source>
        <dbReference type="EMBL" id="KAJ7625526.1"/>
    </source>
</evidence>
<comment type="similarity">
    <text evidence="6">Belongs to the WD repeat TRM82 family.</text>
</comment>
<keyword evidence="5 6" id="KW-0539">Nucleus</keyword>
<evidence type="ECO:0000256" key="1">
    <source>
        <dbReference type="ARBA" id="ARBA00004123"/>
    </source>
</evidence>
<evidence type="ECO:0000256" key="2">
    <source>
        <dbReference type="ARBA" id="ARBA00022574"/>
    </source>
</evidence>
<evidence type="ECO:0000256" key="7">
    <source>
        <dbReference type="SAM" id="MobiDB-lite"/>
    </source>
</evidence>
<keyword evidence="3 6" id="KW-0819">tRNA processing</keyword>
<comment type="pathway">
    <text evidence="6">tRNA modification; N(7)-methylguanine-tRNA biosynthesis.</text>
</comment>